<keyword evidence="2" id="KW-1185">Reference proteome</keyword>
<dbReference type="OrthoDB" id="3702761at2759"/>
<name>A0A6A5R1B5_AMPQU</name>
<sequence>LNTLPSELRRLIVCHLTPSPGYYRPGCKIHLQSANMAHSCLREWVPEYMFRDMVLNHVLIGMSSQLERFAVDPLNAKLLKKITRLSLTLRGIAGTHGNRDWLGNTGSAGSVR</sequence>
<organism evidence="1 2">
    <name type="scientific">Ampelomyces quisqualis</name>
    <name type="common">Powdery mildew agent</name>
    <dbReference type="NCBI Taxonomy" id="50730"/>
    <lineage>
        <taxon>Eukaryota</taxon>
        <taxon>Fungi</taxon>
        <taxon>Dikarya</taxon>
        <taxon>Ascomycota</taxon>
        <taxon>Pezizomycotina</taxon>
        <taxon>Dothideomycetes</taxon>
        <taxon>Pleosporomycetidae</taxon>
        <taxon>Pleosporales</taxon>
        <taxon>Pleosporineae</taxon>
        <taxon>Phaeosphaeriaceae</taxon>
        <taxon>Ampelomyces</taxon>
    </lineage>
</organism>
<dbReference type="Proteomes" id="UP000800096">
    <property type="component" value="Unassembled WGS sequence"/>
</dbReference>
<dbReference type="EMBL" id="ML979132">
    <property type="protein sequence ID" value="KAF1920576.1"/>
    <property type="molecule type" value="Genomic_DNA"/>
</dbReference>
<protein>
    <submittedName>
        <fullName evidence="1">Uncharacterized protein</fullName>
    </submittedName>
</protein>
<accession>A0A6A5R1B5</accession>
<evidence type="ECO:0000313" key="2">
    <source>
        <dbReference type="Proteomes" id="UP000800096"/>
    </source>
</evidence>
<proteinExistence type="predicted"/>
<gene>
    <name evidence="1" type="ORF">BDU57DRAFT_414880</name>
</gene>
<feature type="non-terminal residue" evidence="1">
    <location>
        <position position="1"/>
    </location>
</feature>
<reference evidence="1" key="1">
    <citation type="journal article" date="2020" name="Stud. Mycol.">
        <title>101 Dothideomycetes genomes: a test case for predicting lifestyles and emergence of pathogens.</title>
        <authorList>
            <person name="Haridas S."/>
            <person name="Albert R."/>
            <person name="Binder M."/>
            <person name="Bloem J."/>
            <person name="Labutti K."/>
            <person name="Salamov A."/>
            <person name="Andreopoulos B."/>
            <person name="Baker S."/>
            <person name="Barry K."/>
            <person name="Bills G."/>
            <person name="Bluhm B."/>
            <person name="Cannon C."/>
            <person name="Castanera R."/>
            <person name="Culley D."/>
            <person name="Daum C."/>
            <person name="Ezra D."/>
            <person name="Gonzalez J."/>
            <person name="Henrissat B."/>
            <person name="Kuo A."/>
            <person name="Liang C."/>
            <person name="Lipzen A."/>
            <person name="Lutzoni F."/>
            <person name="Magnuson J."/>
            <person name="Mondo S."/>
            <person name="Nolan M."/>
            <person name="Ohm R."/>
            <person name="Pangilinan J."/>
            <person name="Park H.-J."/>
            <person name="Ramirez L."/>
            <person name="Alfaro M."/>
            <person name="Sun H."/>
            <person name="Tritt A."/>
            <person name="Yoshinaga Y."/>
            <person name="Zwiers L.-H."/>
            <person name="Turgeon B."/>
            <person name="Goodwin S."/>
            <person name="Spatafora J."/>
            <person name="Crous P."/>
            <person name="Grigoriev I."/>
        </authorList>
    </citation>
    <scope>NUCLEOTIDE SEQUENCE</scope>
    <source>
        <strain evidence="1">HMLAC05119</strain>
    </source>
</reference>
<evidence type="ECO:0000313" key="1">
    <source>
        <dbReference type="EMBL" id="KAF1920576.1"/>
    </source>
</evidence>
<dbReference type="AlphaFoldDB" id="A0A6A5R1B5"/>
<feature type="non-terminal residue" evidence="1">
    <location>
        <position position="112"/>
    </location>
</feature>